<evidence type="ECO:0000256" key="2">
    <source>
        <dbReference type="ARBA" id="ARBA00022729"/>
    </source>
</evidence>
<evidence type="ECO:0000256" key="1">
    <source>
        <dbReference type="ARBA" id="ARBA00008875"/>
    </source>
</evidence>
<dbReference type="Gene3D" id="3.20.20.80">
    <property type="entry name" value="Glycosidases"/>
    <property type="match status" value="1"/>
</dbReference>
<sequence length="779" mass="89579">MVLSVKIFARRTFSFALALLVLLGALVALVSSGANNLHVYDGVRTQDIIAGDVFFEIVDPPELEYTYRIRPAKDFGGSFESASMKIRDGKLVPAVPSDACEPEFLNEKDLKGNIALVERGECSFLTKAINVERAGGRAVIITEIDTYSDDYDFYIEMIHDKTDRETTIPAAFLLGKNGLVIRKTLARMNRRYALINLPVNLTYVAPHHINQPPTGLCPPAPTERVAEFLLSEDSLRNLEIIAALPNRGIKHVRIHWLLEIIRFSHYDDKKTIFYDFSKLDALLDQLHEFGLYPGFELMGVPKGIYERESKRRFGYFWADLTMQLAARYLHRYGIKYVLEWRFETWNEPDLKGYNMKNFTNEEYISYVQSTRLGLDAAGRLFNNQLHIPLRGPAGLFKAELHHPFCWGILELCNERPHKCPFEVLSFHRKGSGARADEILDGGLQLMDQIWERFPNLSGFKVSNDEADPIAGWSTPREFQSNVKYGAMLVSTVLQHWSAQFQGRFANLESISHDNAFLSYHPFEFDQRTLDAVKQLSFRCILTYEVWHRNNDTEWKQVNKENHTPFMFYQFGVAEAGSTGGHYRFNIDDLQLRNNSNRVRSKTTIPTMTNPTLTSFVRPYFKGEKFSFWEERLGYTFAAFDVTEDKVKKAHLALLGGSLLYERLKLLFPRQELEAASYEEVITRLTTHFDRPDEWGEVVHHARFHSLVQQPGQTLKQFVRVVKLEAQFCTFGSYAREAIRDRIVVGVRSDDLRNLLLADQNLTLESAERKVAIWAMLNKS</sequence>
<dbReference type="GO" id="GO:0016798">
    <property type="term" value="F:hydrolase activity, acting on glycosyl bonds"/>
    <property type="evidence" value="ECO:0007669"/>
    <property type="project" value="UniProtKB-KW"/>
</dbReference>
<dbReference type="SUPFAM" id="SSF51445">
    <property type="entry name" value="(Trans)glycosidases"/>
    <property type="match status" value="1"/>
</dbReference>
<organism evidence="8 9">
    <name type="scientific">Culex pipiens pipiens</name>
    <name type="common">Northern house mosquito</name>
    <dbReference type="NCBI Taxonomy" id="38569"/>
    <lineage>
        <taxon>Eukaryota</taxon>
        <taxon>Metazoa</taxon>
        <taxon>Ecdysozoa</taxon>
        <taxon>Arthropoda</taxon>
        <taxon>Hexapoda</taxon>
        <taxon>Insecta</taxon>
        <taxon>Pterygota</taxon>
        <taxon>Neoptera</taxon>
        <taxon>Endopterygota</taxon>
        <taxon>Diptera</taxon>
        <taxon>Nematocera</taxon>
        <taxon>Culicoidea</taxon>
        <taxon>Culicidae</taxon>
        <taxon>Culicinae</taxon>
        <taxon>Culicini</taxon>
        <taxon>Culex</taxon>
        <taxon>Culex</taxon>
    </lineage>
</organism>
<evidence type="ECO:0000256" key="5">
    <source>
        <dbReference type="PIRSR" id="PIRSR600514-1"/>
    </source>
</evidence>
<comment type="similarity">
    <text evidence="1">Belongs to the glycosyl hydrolase 39 family.</text>
</comment>
<reference evidence="8 9" key="1">
    <citation type="submission" date="2024-05" db="EMBL/GenBank/DDBJ databases">
        <title>Culex pipiens pipiens assembly and annotation.</title>
        <authorList>
            <person name="Alout H."/>
            <person name="Durand T."/>
        </authorList>
    </citation>
    <scope>NUCLEOTIDE SEQUENCE [LARGE SCALE GENOMIC DNA]</scope>
    <source>
        <strain evidence="8">HA-2024</strain>
        <tissue evidence="8">Whole body</tissue>
    </source>
</reference>
<feature type="active site" description="Proton donor" evidence="5">
    <location>
        <position position="347"/>
    </location>
</feature>
<dbReference type="PROSITE" id="PS01027">
    <property type="entry name" value="GLYCOSYL_HYDROL_F39"/>
    <property type="match status" value="1"/>
</dbReference>
<evidence type="ECO:0008006" key="10">
    <source>
        <dbReference type="Google" id="ProtNLM"/>
    </source>
</evidence>
<evidence type="ECO:0000259" key="6">
    <source>
        <dbReference type="Pfam" id="PF01229"/>
    </source>
</evidence>
<protein>
    <recommendedName>
        <fullName evidence="10">PA domain-containing protein</fullName>
    </recommendedName>
</protein>
<dbReference type="Proteomes" id="UP001562425">
    <property type="component" value="Unassembled WGS sequence"/>
</dbReference>
<dbReference type="Pfam" id="PF02225">
    <property type="entry name" value="PA"/>
    <property type="match status" value="1"/>
</dbReference>
<dbReference type="InterPro" id="IPR049166">
    <property type="entry name" value="GH39_cat"/>
</dbReference>
<dbReference type="InterPro" id="IPR051923">
    <property type="entry name" value="Glycosyl_Hydrolase_39"/>
</dbReference>
<evidence type="ECO:0000313" key="9">
    <source>
        <dbReference type="Proteomes" id="UP001562425"/>
    </source>
</evidence>
<name>A0ABD1D4A0_CULPP</name>
<evidence type="ECO:0000256" key="4">
    <source>
        <dbReference type="ARBA" id="ARBA00023295"/>
    </source>
</evidence>
<feature type="domain" description="PA" evidence="7">
    <location>
        <begin position="89"/>
        <end position="179"/>
    </location>
</feature>
<dbReference type="InterPro" id="IPR049165">
    <property type="entry name" value="GH39_as"/>
</dbReference>
<dbReference type="InterPro" id="IPR003137">
    <property type="entry name" value="PA_domain"/>
</dbReference>
<dbReference type="InterPro" id="IPR046450">
    <property type="entry name" value="PA_dom_sf"/>
</dbReference>
<dbReference type="SUPFAM" id="SSF52025">
    <property type="entry name" value="PA domain"/>
    <property type="match status" value="1"/>
</dbReference>
<dbReference type="PRINTS" id="PR00745">
    <property type="entry name" value="GLHYDRLASE39"/>
</dbReference>
<evidence type="ECO:0000259" key="7">
    <source>
        <dbReference type="Pfam" id="PF02225"/>
    </source>
</evidence>
<dbReference type="InterPro" id="IPR000514">
    <property type="entry name" value="Glyco_hydro_39"/>
</dbReference>
<accession>A0ABD1D4A0</accession>
<comment type="caution">
    <text evidence="8">The sequence shown here is derived from an EMBL/GenBank/DDBJ whole genome shotgun (WGS) entry which is preliminary data.</text>
</comment>
<evidence type="ECO:0000256" key="3">
    <source>
        <dbReference type="ARBA" id="ARBA00022801"/>
    </source>
</evidence>
<dbReference type="PANTHER" id="PTHR12631">
    <property type="entry name" value="ALPHA-L-IDURONIDASE"/>
    <property type="match status" value="1"/>
</dbReference>
<keyword evidence="4" id="KW-0326">Glycosidase</keyword>
<dbReference type="InterPro" id="IPR017853">
    <property type="entry name" value="GH"/>
</dbReference>
<proteinExistence type="inferred from homology"/>
<gene>
    <name evidence="8" type="ORF">pipiens_001301</name>
</gene>
<dbReference type="Gene3D" id="3.50.30.30">
    <property type="match status" value="1"/>
</dbReference>
<keyword evidence="2" id="KW-0732">Signal</keyword>
<evidence type="ECO:0000313" key="8">
    <source>
        <dbReference type="EMBL" id="KAL1394463.1"/>
    </source>
</evidence>
<feature type="domain" description="Glycosyl hydrolases family 39 N-terminal catalytic" evidence="6">
    <location>
        <begin position="215"/>
        <end position="563"/>
    </location>
</feature>
<keyword evidence="3" id="KW-0378">Hydrolase</keyword>
<dbReference type="AlphaFoldDB" id="A0ABD1D4A0"/>
<dbReference type="EMBL" id="JBEHCU010007590">
    <property type="protein sequence ID" value="KAL1394463.1"/>
    <property type="molecule type" value="Genomic_DNA"/>
</dbReference>
<dbReference type="Pfam" id="PF01229">
    <property type="entry name" value="Glyco_hydro_39"/>
    <property type="match status" value="1"/>
</dbReference>
<dbReference type="PANTHER" id="PTHR12631:SF8">
    <property type="entry name" value="ALPHA-L-IDURONIDASE"/>
    <property type="match status" value="1"/>
</dbReference>
<keyword evidence="9" id="KW-1185">Reference proteome</keyword>